<evidence type="ECO:0000256" key="1">
    <source>
        <dbReference type="ARBA" id="ARBA00004236"/>
    </source>
</evidence>
<feature type="compositionally biased region" description="Low complexity" evidence="6">
    <location>
        <begin position="433"/>
        <end position="458"/>
    </location>
</feature>
<keyword evidence="4 7" id="KW-1133">Transmembrane helix</keyword>
<feature type="transmembrane region" description="Helical" evidence="7">
    <location>
        <begin position="59"/>
        <end position="82"/>
    </location>
</feature>
<evidence type="ECO:0000256" key="5">
    <source>
        <dbReference type="ARBA" id="ARBA00023136"/>
    </source>
</evidence>
<dbReference type="RefSeq" id="WP_108403878.1">
    <property type="nucleotide sequence ID" value="NZ_CP026948.1"/>
</dbReference>
<evidence type="ECO:0000256" key="3">
    <source>
        <dbReference type="ARBA" id="ARBA00022692"/>
    </source>
</evidence>
<keyword evidence="9" id="KW-1185">Reference proteome</keyword>
<feature type="transmembrane region" description="Helical" evidence="7">
    <location>
        <begin position="367"/>
        <end position="387"/>
    </location>
</feature>
<evidence type="ECO:0000256" key="7">
    <source>
        <dbReference type="SAM" id="Phobius"/>
    </source>
</evidence>
<dbReference type="Proteomes" id="UP000244754">
    <property type="component" value="Chromosome"/>
</dbReference>
<feature type="region of interest" description="Disordered" evidence="6">
    <location>
        <begin position="316"/>
        <end position="356"/>
    </location>
</feature>
<evidence type="ECO:0000313" key="9">
    <source>
        <dbReference type="Proteomes" id="UP000244754"/>
    </source>
</evidence>
<protein>
    <submittedName>
        <fullName evidence="8">Small-conductance mechanosensitive channel</fullName>
    </submittedName>
</protein>
<comment type="subcellular location">
    <subcellularLocation>
        <location evidence="1">Cell membrane</location>
    </subcellularLocation>
</comment>
<dbReference type="GO" id="GO:0005886">
    <property type="term" value="C:plasma membrane"/>
    <property type="evidence" value="ECO:0007669"/>
    <property type="project" value="UniProtKB-SubCell"/>
</dbReference>
<feature type="compositionally biased region" description="Low complexity" evidence="6">
    <location>
        <begin position="407"/>
        <end position="422"/>
    </location>
</feature>
<keyword evidence="5 7" id="KW-0472">Membrane</keyword>
<dbReference type="OrthoDB" id="4638917at2"/>
<dbReference type="AlphaFoldDB" id="A0A2S0WDM8"/>
<feature type="transmembrane region" description="Helical" evidence="7">
    <location>
        <begin position="94"/>
        <end position="121"/>
    </location>
</feature>
<organism evidence="8 9">
    <name type="scientific">Corynebacterium liangguodongii</name>
    <dbReference type="NCBI Taxonomy" id="2079535"/>
    <lineage>
        <taxon>Bacteria</taxon>
        <taxon>Bacillati</taxon>
        <taxon>Actinomycetota</taxon>
        <taxon>Actinomycetes</taxon>
        <taxon>Mycobacteriales</taxon>
        <taxon>Corynebacteriaceae</taxon>
        <taxon>Corynebacterium</taxon>
    </lineage>
</organism>
<dbReference type="PANTHER" id="PTHR30460:SF0">
    <property type="entry name" value="MODERATE CONDUCTANCE MECHANOSENSITIVE CHANNEL YBIO"/>
    <property type="match status" value="1"/>
</dbReference>
<proteinExistence type="predicted"/>
<dbReference type="EMBL" id="CP026948">
    <property type="protein sequence ID" value="AWB83869.1"/>
    <property type="molecule type" value="Genomic_DNA"/>
</dbReference>
<dbReference type="PANTHER" id="PTHR30460">
    <property type="entry name" value="MODERATE CONDUCTANCE MECHANOSENSITIVE CHANNEL YBIO"/>
    <property type="match status" value="1"/>
</dbReference>
<dbReference type="InterPro" id="IPR006685">
    <property type="entry name" value="MscS_channel_2nd"/>
</dbReference>
<dbReference type="Gene3D" id="2.30.30.60">
    <property type="match status" value="1"/>
</dbReference>
<evidence type="ECO:0000256" key="4">
    <source>
        <dbReference type="ARBA" id="ARBA00022989"/>
    </source>
</evidence>
<evidence type="ECO:0000313" key="8">
    <source>
        <dbReference type="EMBL" id="AWB83869.1"/>
    </source>
</evidence>
<dbReference type="Gene3D" id="1.10.287.1260">
    <property type="match status" value="1"/>
</dbReference>
<evidence type="ECO:0000256" key="2">
    <source>
        <dbReference type="ARBA" id="ARBA00022475"/>
    </source>
</evidence>
<feature type="region of interest" description="Disordered" evidence="6">
    <location>
        <begin position="398"/>
        <end position="511"/>
    </location>
</feature>
<dbReference type="SUPFAM" id="SSF50182">
    <property type="entry name" value="Sm-like ribonucleoproteins"/>
    <property type="match status" value="1"/>
</dbReference>
<evidence type="ECO:0000256" key="6">
    <source>
        <dbReference type="SAM" id="MobiDB-lite"/>
    </source>
</evidence>
<dbReference type="Pfam" id="PF00924">
    <property type="entry name" value="MS_channel_2nd"/>
    <property type="match status" value="1"/>
</dbReference>
<dbReference type="InterPro" id="IPR045276">
    <property type="entry name" value="YbiO_bact"/>
</dbReference>
<reference evidence="9" key="1">
    <citation type="submission" date="2018-01" db="EMBL/GenBank/DDBJ databases">
        <authorList>
            <person name="Li J."/>
        </authorList>
    </citation>
    <scope>NUCLEOTIDE SEQUENCE [LARGE SCALE GENOMIC DNA]</scope>
    <source>
        <strain evidence="9">2184</strain>
    </source>
</reference>
<keyword evidence="2" id="KW-1003">Cell membrane</keyword>
<feature type="compositionally biased region" description="Low complexity" evidence="6">
    <location>
        <begin position="326"/>
        <end position="337"/>
    </location>
</feature>
<dbReference type="InterPro" id="IPR023408">
    <property type="entry name" value="MscS_beta-dom_sf"/>
</dbReference>
<keyword evidence="3 7" id="KW-0812">Transmembrane</keyword>
<feature type="transmembrane region" description="Helical" evidence="7">
    <location>
        <begin position="12"/>
        <end position="31"/>
    </location>
</feature>
<dbReference type="InterPro" id="IPR010920">
    <property type="entry name" value="LSM_dom_sf"/>
</dbReference>
<gene>
    <name evidence="8" type="ORF">C3E79_04730</name>
</gene>
<dbReference type="GO" id="GO:0008381">
    <property type="term" value="F:mechanosensitive monoatomic ion channel activity"/>
    <property type="evidence" value="ECO:0007669"/>
    <property type="project" value="InterPro"/>
</dbReference>
<dbReference type="KEGG" id="clia:C3E79_04730"/>
<sequence>MPFEYIAVGLWRWFANTGINLALLILLALLVPRAGRFANRIAERRAAELPDSGESKSHLAIAGVGIYIAQAIAYFLILVFFLQQLGFSLAGAAIPATVVSAAIGFGAQSIIADFLAGFFILSEKQYGVGDFVTFQGNGIDVSGDVIQITMRATQIRTMQQSTISIPNSTARICINQSNYWSSAVVVVPVPLLGSDSADEAIARSEAAARRALARPEICVNVRDELAVHPAVEINPPATVGMPWTVDMRFVVRVEPLSQWMVERAIRVAILNEFWEEYGSATTIEGTRIAHVVDESEKLDGFPPTEYMDPLELPAEDSEMDSAAGSETQAVTAPAAAGEAEEDPATETLTGDSGAEEKLPRMAFGGRIRLSTALLLAAFLILLLARGLTLDPAGADNRGVLAPPPASTEPATPTTHATPTTGADSVTDTVPADTPSSTAVPAETTPPTVPAQPSSQAPQATPPNPAPEGSTAPAPQSGTGEAGGASPSVPPAHADSAPPVGAPASQPANPLG</sequence>
<name>A0A2S0WDM8_9CORY</name>
<accession>A0A2S0WDM8</accession>